<accession>A0AA89C0X1</accession>
<sequence>MHCALDQSTHYGSQWIGNIRDTRRAITKARFLTGTYMVQSKLSRFNQNTVDPTCQLCQSSVENYQHVLLECGALLTYRKEYLCELSRVMTYHFGKGMWENLSKDVIMDIIMDVTRANVVHSMQLNTEQCTYIERISRYLCYRVHSGRIFLLEKVSRGKRGPSGS</sequence>
<evidence type="ECO:0000313" key="2">
    <source>
        <dbReference type="Proteomes" id="UP001186944"/>
    </source>
</evidence>
<name>A0AA89C0X1_PINIB</name>
<dbReference type="Proteomes" id="UP001186944">
    <property type="component" value="Unassembled WGS sequence"/>
</dbReference>
<proteinExistence type="predicted"/>
<evidence type="ECO:0000313" key="1">
    <source>
        <dbReference type="EMBL" id="KAK3103935.1"/>
    </source>
</evidence>
<dbReference type="AlphaFoldDB" id="A0AA89C0X1"/>
<comment type="caution">
    <text evidence="1">The sequence shown here is derived from an EMBL/GenBank/DDBJ whole genome shotgun (WGS) entry which is preliminary data.</text>
</comment>
<gene>
    <name evidence="1" type="ORF">FSP39_023021</name>
</gene>
<organism evidence="1 2">
    <name type="scientific">Pinctada imbricata</name>
    <name type="common">Atlantic pearl-oyster</name>
    <name type="synonym">Pinctada martensii</name>
    <dbReference type="NCBI Taxonomy" id="66713"/>
    <lineage>
        <taxon>Eukaryota</taxon>
        <taxon>Metazoa</taxon>
        <taxon>Spiralia</taxon>
        <taxon>Lophotrochozoa</taxon>
        <taxon>Mollusca</taxon>
        <taxon>Bivalvia</taxon>
        <taxon>Autobranchia</taxon>
        <taxon>Pteriomorphia</taxon>
        <taxon>Pterioida</taxon>
        <taxon>Pterioidea</taxon>
        <taxon>Pteriidae</taxon>
        <taxon>Pinctada</taxon>
    </lineage>
</organism>
<reference evidence="1" key="1">
    <citation type="submission" date="2019-08" db="EMBL/GenBank/DDBJ databases">
        <title>The improved chromosome-level genome for the pearl oyster Pinctada fucata martensii using PacBio sequencing and Hi-C.</title>
        <authorList>
            <person name="Zheng Z."/>
        </authorList>
    </citation>
    <scope>NUCLEOTIDE SEQUENCE</scope>
    <source>
        <strain evidence="1">ZZ-2019</strain>
        <tissue evidence="1">Adductor muscle</tissue>
    </source>
</reference>
<protein>
    <recommendedName>
        <fullName evidence="3">Reverse transcriptase zinc-binding domain-containing protein</fullName>
    </recommendedName>
</protein>
<keyword evidence="2" id="KW-1185">Reference proteome</keyword>
<evidence type="ECO:0008006" key="3">
    <source>
        <dbReference type="Google" id="ProtNLM"/>
    </source>
</evidence>
<dbReference type="EMBL" id="VSWD01000005">
    <property type="protein sequence ID" value="KAK3103935.1"/>
    <property type="molecule type" value="Genomic_DNA"/>
</dbReference>